<evidence type="ECO:0000256" key="5">
    <source>
        <dbReference type="ARBA" id="ARBA00022692"/>
    </source>
</evidence>
<comment type="subcellular location">
    <subcellularLocation>
        <location evidence="9">Cell inner membrane</location>
        <topology evidence="9">Single-pass type II membrane protein</topology>
    </subcellularLocation>
    <subcellularLocation>
        <location evidence="1">Membrane</location>
    </subcellularLocation>
    <text evidence="9">Localizes to the division septum.</text>
</comment>
<evidence type="ECO:0000256" key="9">
    <source>
        <dbReference type="HAMAP-Rule" id="MF_00911"/>
    </source>
</evidence>
<dbReference type="EMBL" id="BMDZ01000001">
    <property type="protein sequence ID" value="GGB23579.1"/>
    <property type="molecule type" value="Genomic_DNA"/>
</dbReference>
<keyword evidence="7 9" id="KW-0472">Membrane</keyword>
<comment type="caution">
    <text evidence="11">The sequence shown here is derived from an EMBL/GenBank/DDBJ whole genome shotgun (WGS) entry which is preliminary data.</text>
</comment>
<dbReference type="Proteomes" id="UP000603352">
    <property type="component" value="Unassembled WGS sequence"/>
</dbReference>
<dbReference type="Gene3D" id="3.40.50.11690">
    <property type="entry name" value="Cell division protein FtsQ/DivIB"/>
    <property type="match status" value="1"/>
</dbReference>
<dbReference type="Gene3D" id="3.10.20.310">
    <property type="entry name" value="membrane protein fhac"/>
    <property type="match status" value="1"/>
</dbReference>
<keyword evidence="6 9" id="KW-1133">Transmembrane helix</keyword>
<dbReference type="InterPro" id="IPR005548">
    <property type="entry name" value="Cell_div_FtsQ/DivIB_C"/>
</dbReference>
<evidence type="ECO:0000313" key="12">
    <source>
        <dbReference type="Proteomes" id="UP000603352"/>
    </source>
</evidence>
<dbReference type="InterPro" id="IPR026579">
    <property type="entry name" value="FtsQ"/>
</dbReference>
<evidence type="ECO:0000256" key="8">
    <source>
        <dbReference type="ARBA" id="ARBA00023306"/>
    </source>
</evidence>
<dbReference type="InterPro" id="IPR034746">
    <property type="entry name" value="POTRA"/>
</dbReference>
<dbReference type="PANTHER" id="PTHR35851:SF1">
    <property type="entry name" value="CELL DIVISION PROTEIN FTSQ"/>
    <property type="match status" value="1"/>
</dbReference>
<keyword evidence="4 9" id="KW-0132">Cell division</keyword>
<dbReference type="HAMAP" id="MF_00911">
    <property type="entry name" value="FtsQ_subfam"/>
    <property type="match status" value="1"/>
</dbReference>
<dbReference type="InterPro" id="IPR013685">
    <property type="entry name" value="POTRA_FtsQ_type"/>
</dbReference>
<evidence type="ECO:0000256" key="4">
    <source>
        <dbReference type="ARBA" id="ARBA00022618"/>
    </source>
</evidence>
<reference evidence="12" key="1">
    <citation type="journal article" date="2019" name="Int. J. Syst. Evol. Microbiol.">
        <title>The Global Catalogue of Microorganisms (GCM) 10K type strain sequencing project: providing services to taxonomists for standard genome sequencing and annotation.</title>
        <authorList>
            <consortium name="The Broad Institute Genomics Platform"/>
            <consortium name="The Broad Institute Genome Sequencing Center for Infectious Disease"/>
            <person name="Wu L."/>
            <person name="Ma J."/>
        </authorList>
    </citation>
    <scope>NUCLEOTIDE SEQUENCE [LARGE SCALE GENOMIC DNA]</scope>
    <source>
        <strain evidence="12">CGMCC 1.10188</strain>
    </source>
</reference>
<dbReference type="RefSeq" id="WP_188573994.1">
    <property type="nucleotide sequence ID" value="NZ_BMDZ01000001.1"/>
</dbReference>
<dbReference type="PROSITE" id="PS51779">
    <property type="entry name" value="POTRA"/>
    <property type="match status" value="1"/>
</dbReference>
<dbReference type="InterPro" id="IPR045335">
    <property type="entry name" value="FtsQ_C_sf"/>
</dbReference>
<dbReference type="Pfam" id="PF08478">
    <property type="entry name" value="POTRA_1"/>
    <property type="match status" value="1"/>
</dbReference>
<evidence type="ECO:0000313" key="11">
    <source>
        <dbReference type="EMBL" id="GGB23579.1"/>
    </source>
</evidence>
<dbReference type="PANTHER" id="PTHR35851">
    <property type="entry name" value="CELL DIVISION PROTEIN FTSQ"/>
    <property type="match status" value="1"/>
</dbReference>
<evidence type="ECO:0000256" key="3">
    <source>
        <dbReference type="ARBA" id="ARBA00022519"/>
    </source>
</evidence>
<keyword evidence="2 9" id="KW-1003">Cell membrane</keyword>
<evidence type="ECO:0000256" key="1">
    <source>
        <dbReference type="ARBA" id="ARBA00004370"/>
    </source>
</evidence>
<name>A0ABQ1I860_9PROT</name>
<accession>A0ABQ1I860</accession>
<keyword evidence="8 9" id="KW-0131">Cell cycle</keyword>
<protein>
    <recommendedName>
        <fullName evidence="9">Cell division protein FtsQ</fullName>
    </recommendedName>
</protein>
<evidence type="ECO:0000256" key="7">
    <source>
        <dbReference type="ARBA" id="ARBA00023136"/>
    </source>
</evidence>
<feature type="domain" description="POTRA" evidence="10">
    <location>
        <begin position="91"/>
        <end position="159"/>
    </location>
</feature>
<evidence type="ECO:0000259" key="10">
    <source>
        <dbReference type="PROSITE" id="PS51779"/>
    </source>
</evidence>
<keyword evidence="5 9" id="KW-0812">Transmembrane</keyword>
<comment type="function">
    <text evidence="9">Essential cell division protein.</text>
</comment>
<evidence type="ECO:0000256" key="2">
    <source>
        <dbReference type="ARBA" id="ARBA00022475"/>
    </source>
</evidence>
<proteinExistence type="inferred from homology"/>
<gene>
    <name evidence="9" type="primary">ftsQ</name>
    <name evidence="11" type="ORF">GCM10011505_01010</name>
</gene>
<keyword evidence="3 9" id="KW-0997">Cell inner membrane</keyword>
<organism evidence="11 12">
    <name type="scientific">Tistrella bauzanensis</name>
    <dbReference type="NCBI Taxonomy" id="657419"/>
    <lineage>
        <taxon>Bacteria</taxon>
        <taxon>Pseudomonadati</taxon>
        <taxon>Pseudomonadota</taxon>
        <taxon>Alphaproteobacteria</taxon>
        <taxon>Geminicoccales</taxon>
        <taxon>Geminicoccaceae</taxon>
        <taxon>Tistrella</taxon>
    </lineage>
</organism>
<dbReference type="Pfam" id="PF03799">
    <property type="entry name" value="FtsQ_DivIB_C"/>
    <property type="match status" value="1"/>
</dbReference>
<evidence type="ECO:0000256" key="6">
    <source>
        <dbReference type="ARBA" id="ARBA00022989"/>
    </source>
</evidence>
<comment type="similarity">
    <text evidence="9">Belongs to the FtsQ/DivIB family. FtsQ subfamily.</text>
</comment>
<sequence length="317" mass="34527">MRRLNTDDIRVKRVTSHGFEGADDAAILAEALRRRRRRPKWLRPAVTWGRRLAVTAVIGGAGWWLWSSGTAQAAVDGARSFAVVQAGAFGLAVKEIYLEGRYETKPGQVLGAMAVDQGAPMLSLDLDQMRLRLEQLPWVERASIERRWPDTLYVRIRERQAAALWQVGDGHILVDRKGALIEGVDVGRFAYLPVVVGDDAPQLVAPLLDLIETAPDLADQFVAGVRVGGRRWDVHLKDGVVVRLPATGAAAAWQRLAAVEKEHGILERAITSVDLRIAGQFAVRLTDAASLAERMKPVIKRPPAKAGVAATGPGLDA</sequence>
<keyword evidence="12" id="KW-1185">Reference proteome</keyword>